<dbReference type="PANTHER" id="PTHR42991">
    <property type="entry name" value="ALDEHYDE DEHYDROGENASE"/>
    <property type="match status" value="1"/>
</dbReference>
<dbReference type="PROSITE" id="PS00070">
    <property type="entry name" value="ALDEHYDE_DEHYDR_CYS"/>
    <property type="match status" value="1"/>
</dbReference>
<organism evidence="6 7">
    <name type="scientific">Mycoplasma todarodis</name>
    <dbReference type="NCBI Taxonomy" id="1937191"/>
    <lineage>
        <taxon>Bacteria</taxon>
        <taxon>Bacillati</taxon>
        <taxon>Mycoplasmatota</taxon>
        <taxon>Mollicutes</taxon>
        <taxon>Mycoplasmataceae</taxon>
        <taxon>Mycoplasma</taxon>
    </lineage>
</organism>
<evidence type="ECO:0000313" key="7">
    <source>
        <dbReference type="Proteomes" id="UP000291072"/>
    </source>
</evidence>
<dbReference type="OrthoDB" id="9762913at2"/>
<dbReference type="InterPro" id="IPR016160">
    <property type="entry name" value="Ald_DH_CS_CYS"/>
</dbReference>
<dbReference type="Gene3D" id="3.40.605.10">
    <property type="entry name" value="Aldehyde Dehydrogenase, Chain A, domain 1"/>
    <property type="match status" value="1"/>
</dbReference>
<comment type="similarity">
    <text evidence="1 4">Belongs to the aldehyde dehydrogenase family.</text>
</comment>
<dbReference type="InterPro" id="IPR051020">
    <property type="entry name" value="ALDH-related_metabolic_enz"/>
</dbReference>
<proteinExistence type="inferred from homology"/>
<sequence>MESRAYINGEFVNGKKRYPIISPINLKEFSSAVALTKKEIDVAFAAARESQKLWKKYSREERIEFVSEFANKLSEKKEEIAEVMLYEIGKPLEDSIVEIQRTVELISETIYSYHNQLIEHVSGSTIGAQDKMITIIREPLGVVLAISPFNYPVNLALAKIIPAIISGNSVVFKPATNGSLTAYLIAQIFDEIKLPKGVFNLVTGKGSEIGDYLTQHKEPDAITYTGSTKIGLAISKNSMLQSVILEMGGKDAALLLEDVVVSEVVSGIIKGAFSFSGQRCTAIKRVFVPKAIKKEFELEMKRAVAEIPIGDPVVNKVVVGPVIDLRTAKFQKKLIDDATTKGAKILIGGKINKNMVEPTVLVNVTPEMKIAKEEQFGPVLPIIYYTSLEEAIEEINDSEYGLQASIYTRDYEKALKISEEIEVGSVNINCPPSRGPDQLPFTGVKHSGFGVQGIKYSIESMTRPKNLVIFKKKNSSLFKKKK</sequence>
<evidence type="ECO:0000259" key="5">
    <source>
        <dbReference type="Pfam" id="PF00171"/>
    </source>
</evidence>
<dbReference type="InterPro" id="IPR016161">
    <property type="entry name" value="Ald_DH/histidinol_DH"/>
</dbReference>
<dbReference type="GO" id="GO:0008911">
    <property type="term" value="F:lactaldehyde dehydrogenase (NAD+) activity"/>
    <property type="evidence" value="ECO:0007669"/>
    <property type="project" value="TreeGrafter"/>
</dbReference>
<gene>
    <name evidence="6" type="ORF">C4B25_01955</name>
</gene>
<dbReference type="InterPro" id="IPR029510">
    <property type="entry name" value="Ald_DH_CS_GLU"/>
</dbReference>
<reference evidence="6 7" key="1">
    <citation type="submission" date="2018-02" db="EMBL/GenBank/DDBJ databases">
        <title>Mycoplasma marinum and Mycoplasma todarodis sp. nov., moderately halophilic and psychrotolerant mycoplasmas isolated from cephalopods.</title>
        <authorList>
            <person name="Viver T."/>
        </authorList>
    </citation>
    <scope>NUCLEOTIDE SEQUENCE [LARGE SCALE GENOMIC DNA]</scope>
    <source>
        <strain evidence="6 7">5H</strain>
    </source>
</reference>
<dbReference type="PANTHER" id="PTHR42991:SF1">
    <property type="entry name" value="ALDEHYDE DEHYDROGENASE"/>
    <property type="match status" value="1"/>
</dbReference>
<comment type="caution">
    <text evidence="6">The sequence shown here is derived from an EMBL/GenBank/DDBJ whole genome shotgun (WGS) entry which is preliminary data.</text>
</comment>
<dbReference type="Pfam" id="PF00171">
    <property type="entry name" value="Aldedh"/>
    <property type="match status" value="1"/>
</dbReference>
<dbReference type="EMBL" id="PSZP01000010">
    <property type="protein sequence ID" value="TCG11254.1"/>
    <property type="molecule type" value="Genomic_DNA"/>
</dbReference>
<feature type="domain" description="Aldehyde dehydrogenase" evidence="5">
    <location>
        <begin position="14"/>
        <end position="466"/>
    </location>
</feature>
<evidence type="ECO:0000256" key="3">
    <source>
        <dbReference type="PROSITE-ProRule" id="PRU10007"/>
    </source>
</evidence>
<dbReference type="PROSITE" id="PS00687">
    <property type="entry name" value="ALDEHYDE_DEHYDR_GLU"/>
    <property type="match status" value="1"/>
</dbReference>
<feature type="active site" evidence="3">
    <location>
        <position position="246"/>
    </location>
</feature>
<evidence type="ECO:0000256" key="1">
    <source>
        <dbReference type="ARBA" id="ARBA00009986"/>
    </source>
</evidence>
<name>A0A4R0XLB0_9MOLU</name>
<dbReference type="Gene3D" id="3.40.309.10">
    <property type="entry name" value="Aldehyde Dehydrogenase, Chain A, domain 2"/>
    <property type="match status" value="1"/>
</dbReference>
<accession>A0A4R0XLB0</accession>
<dbReference type="AlphaFoldDB" id="A0A4R0XLB0"/>
<keyword evidence="2 4" id="KW-0560">Oxidoreductase</keyword>
<protein>
    <submittedName>
        <fullName evidence="6">NADP-dependent glyceraldehyde-3-phosphate dehydrogenase</fullName>
    </submittedName>
</protein>
<dbReference type="InterPro" id="IPR016162">
    <property type="entry name" value="Ald_DH_N"/>
</dbReference>
<evidence type="ECO:0000256" key="4">
    <source>
        <dbReference type="RuleBase" id="RU003345"/>
    </source>
</evidence>
<dbReference type="SUPFAM" id="SSF53720">
    <property type="entry name" value="ALDH-like"/>
    <property type="match status" value="1"/>
</dbReference>
<dbReference type="Proteomes" id="UP000291072">
    <property type="component" value="Unassembled WGS sequence"/>
</dbReference>
<dbReference type="InterPro" id="IPR015590">
    <property type="entry name" value="Aldehyde_DH_dom"/>
</dbReference>
<evidence type="ECO:0000313" key="6">
    <source>
        <dbReference type="EMBL" id="TCG11254.1"/>
    </source>
</evidence>
<dbReference type="RefSeq" id="WP_131613382.1">
    <property type="nucleotide sequence ID" value="NZ_PSZP01000010.1"/>
</dbReference>
<keyword evidence="7" id="KW-1185">Reference proteome</keyword>
<evidence type="ECO:0000256" key="2">
    <source>
        <dbReference type="ARBA" id="ARBA00023002"/>
    </source>
</evidence>
<dbReference type="InterPro" id="IPR016163">
    <property type="entry name" value="Ald_DH_C"/>
</dbReference>